<dbReference type="GO" id="GO:0006012">
    <property type="term" value="P:galactose metabolic process"/>
    <property type="evidence" value="ECO:0007669"/>
    <property type="project" value="InterPro"/>
</dbReference>
<dbReference type="Gene3D" id="3.20.20.80">
    <property type="entry name" value="Glycosidases"/>
    <property type="match status" value="1"/>
</dbReference>
<comment type="catalytic activity">
    <reaction evidence="1 8">
        <text>Hydrolysis of terminal non-reducing beta-D-galactose residues in beta-D-galactosides.</text>
        <dbReference type="EC" id="3.2.1.23"/>
    </reaction>
</comment>
<feature type="active site" description="Nucleophile" evidence="9">
    <location>
        <position position="312"/>
    </location>
</feature>
<dbReference type="GO" id="GO:0046872">
    <property type="term" value="F:metal ion binding"/>
    <property type="evidence" value="ECO:0007669"/>
    <property type="project" value="UniProtKB-KW"/>
</dbReference>
<evidence type="ECO:0000256" key="8">
    <source>
        <dbReference type="PIRNR" id="PIRNR001084"/>
    </source>
</evidence>
<dbReference type="InterPro" id="IPR013529">
    <property type="entry name" value="Glyco_hydro_42_N"/>
</dbReference>
<dbReference type="EC" id="3.2.1.23" evidence="3 8"/>
<dbReference type="InterPro" id="IPR013739">
    <property type="entry name" value="Beta_galactosidase_C"/>
</dbReference>
<keyword evidence="4 11" id="KW-0479">Metal-binding</keyword>
<protein>
    <recommendedName>
        <fullName evidence="3 8">Beta-galactosidase</fullName>
        <shortName evidence="8">Beta-gal</shortName>
        <ecNumber evidence="3 8">3.2.1.23</ecNumber>
    </recommendedName>
</protein>
<proteinExistence type="inferred from homology"/>
<evidence type="ECO:0000256" key="3">
    <source>
        <dbReference type="ARBA" id="ARBA00012756"/>
    </source>
</evidence>
<dbReference type="GO" id="GO:0009341">
    <property type="term" value="C:beta-galactosidase complex"/>
    <property type="evidence" value="ECO:0007669"/>
    <property type="project" value="InterPro"/>
</dbReference>
<feature type="binding site" evidence="10">
    <location>
        <position position="140"/>
    </location>
    <ligand>
        <name>substrate</name>
    </ligand>
</feature>
<evidence type="ECO:0000256" key="1">
    <source>
        <dbReference type="ARBA" id="ARBA00001412"/>
    </source>
</evidence>
<evidence type="ECO:0000259" key="14">
    <source>
        <dbReference type="Pfam" id="PF08533"/>
    </source>
</evidence>
<dbReference type="InterPro" id="IPR003476">
    <property type="entry name" value="Glyco_hydro_42"/>
</dbReference>
<feature type="binding site" evidence="11">
    <location>
        <position position="152"/>
    </location>
    <ligand>
        <name>Zn(2+)</name>
        <dbReference type="ChEBI" id="CHEBI:29105"/>
    </ligand>
</feature>
<evidence type="ECO:0000313" key="15">
    <source>
        <dbReference type="EMBL" id="HGY39207.1"/>
    </source>
</evidence>
<dbReference type="Pfam" id="PF08533">
    <property type="entry name" value="Glyco_hydro_42C"/>
    <property type="match status" value="1"/>
</dbReference>
<comment type="caution">
    <text evidence="15">The sequence shown here is derived from an EMBL/GenBank/DDBJ whole genome shotgun (WGS) entry which is preliminary data.</text>
</comment>
<dbReference type="GO" id="GO:0004565">
    <property type="term" value="F:beta-galactosidase activity"/>
    <property type="evidence" value="ECO:0007669"/>
    <property type="project" value="UniProtKB-EC"/>
</dbReference>
<dbReference type="SUPFAM" id="SSF51445">
    <property type="entry name" value="(Trans)glycosidases"/>
    <property type="match status" value="1"/>
</dbReference>
<name>A0A7V4TGC2_9BACT</name>
<dbReference type="Gene3D" id="2.60.40.1180">
    <property type="entry name" value="Golgi alpha-mannosidase II"/>
    <property type="match status" value="1"/>
</dbReference>
<dbReference type="CDD" id="cd03143">
    <property type="entry name" value="A4_beta-galactosidase_middle_domain"/>
    <property type="match status" value="1"/>
</dbReference>
<keyword evidence="6 11" id="KW-0862">Zinc</keyword>
<feature type="domain" description="Beta-galactosidase C-terminal" evidence="14">
    <location>
        <begin position="597"/>
        <end position="644"/>
    </location>
</feature>
<evidence type="ECO:0000256" key="7">
    <source>
        <dbReference type="ARBA" id="ARBA00023295"/>
    </source>
</evidence>
<evidence type="ECO:0000256" key="6">
    <source>
        <dbReference type="ARBA" id="ARBA00022833"/>
    </source>
</evidence>
<dbReference type="Gene3D" id="3.40.50.880">
    <property type="match status" value="1"/>
</dbReference>
<dbReference type="SUPFAM" id="SSF51011">
    <property type="entry name" value="Glycosyl hydrolase domain"/>
    <property type="match status" value="1"/>
</dbReference>
<feature type="binding site" evidence="10">
    <location>
        <position position="102"/>
    </location>
    <ligand>
        <name>substrate</name>
    </ligand>
</feature>
<evidence type="ECO:0000256" key="2">
    <source>
        <dbReference type="ARBA" id="ARBA00005940"/>
    </source>
</evidence>
<dbReference type="InterPro" id="IPR013780">
    <property type="entry name" value="Glyco_hydro_b"/>
</dbReference>
<reference evidence="15" key="1">
    <citation type="journal article" date="2020" name="mSystems">
        <title>Genome- and Community-Level Interaction Insights into Carbon Utilization and Element Cycling Functions of Hydrothermarchaeota in Hydrothermal Sediment.</title>
        <authorList>
            <person name="Zhou Z."/>
            <person name="Liu Y."/>
            <person name="Xu W."/>
            <person name="Pan J."/>
            <person name="Luo Z.H."/>
            <person name="Li M."/>
        </authorList>
    </citation>
    <scope>NUCLEOTIDE SEQUENCE [LARGE SCALE GENOMIC DNA]</scope>
    <source>
        <strain evidence="15">SpSt-82</strain>
    </source>
</reference>
<dbReference type="AlphaFoldDB" id="A0A7V4TGC2"/>
<feature type="domain" description="Beta-galactosidase trimerisation" evidence="13">
    <location>
        <begin position="399"/>
        <end position="589"/>
    </location>
</feature>
<feature type="domain" description="Glycoside hydrolase family 42 N-terminal" evidence="12">
    <location>
        <begin position="5"/>
        <end position="389"/>
    </location>
</feature>
<dbReference type="Pfam" id="PF08532">
    <property type="entry name" value="Glyco_hydro_42M"/>
    <property type="match status" value="1"/>
</dbReference>
<comment type="similarity">
    <text evidence="2 8">Belongs to the glycosyl hydrolase 42 family.</text>
</comment>
<accession>A0A7V4TGC2</accession>
<evidence type="ECO:0000256" key="5">
    <source>
        <dbReference type="ARBA" id="ARBA00022801"/>
    </source>
</evidence>
<feature type="active site" description="Proton donor" evidence="9">
    <location>
        <position position="141"/>
    </location>
</feature>
<dbReference type="PANTHER" id="PTHR36447">
    <property type="entry name" value="BETA-GALACTOSIDASE GANA"/>
    <property type="match status" value="1"/>
</dbReference>
<feature type="binding site" evidence="11">
    <location>
        <position position="155"/>
    </location>
    <ligand>
        <name>Zn(2+)</name>
        <dbReference type="ChEBI" id="CHEBI:29105"/>
    </ligand>
</feature>
<feature type="binding site" evidence="10">
    <location>
        <position position="320"/>
    </location>
    <ligand>
        <name>substrate</name>
    </ligand>
</feature>
<organism evidence="15">
    <name type="scientific">Candidatus Caldatribacterium saccharofermentans</name>
    <dbReference type="NCBI Taxonomy" id="1454753"/>
    <lineage>
        <taxon>Bacteria</taxon>
        <taxon>Pseudomonadati</taxon>
        <taxon>Atribacterota</taxon>
        <taxon>Atribacteria</taxon>
        <taxon>Atribacterales</taxon>
        <taxon>Candidatus Caldatribacteriaceae</taxon>
        <taxon>Candidatus Caldatribacterium</taxon>
    </lineage>
</organism>
<feature type="binding site" evidence="11">
    <location>
        <position position="106"/>
    </location>
    <ligand>
        <name>Zn(2+)</name>
        <dbReference type="ChEBI" id="CHEBI:29105"/>
    </ligand>
</feature>
<evidence type="ECO:0000256" key="10">
    <source>
        <dbReference type="PIRSR" id="PIRSR001084-2"/>
    </source>
</evidence>
<dbReference type="EMBL" id="DTIY01000034">
    <property type="protein sequence ID" value="HGY39207.1"/>
    <property type="molecule type" value="Genomic_DNA"/>
</dbReference>
<dbReference type="InterPro" id="IPR017853">
    <property type="entry name" value="GH"/>
</dbReference>
<dbReference type="SUPFAM" id="SSF52317">
    <property type="entry name" value="Class I glutamine amidotransferase-like"/>
    <property type="match status" value="1"/>
</dbReference>
<keyword evidence="5 8" id="KW-0378">Hydrolase</keyword>
<feature type="binding site" evidence="11">
    <location>
        <position position="150"/>
    </location>
    <ligand>
        <name>Zn(2+)</name>
        <dbReference type="ChEBI" id="CHEBI:29105"/>
    </ligand>
</feature>
<dbReference type="Pfam" id="PF02449">
    <property type="entry name" value="Glyco_hydro_42"/>
    <property type="match status" value="1"/>
</dbReference>
<sequence length="646" mass="74612">MLGVCYYPEQWGREKVKEDLSRMKDLGLQFVRIGEFAWSRIEPHPGLFDWEWLDEVLDTAESLGLKIVLGTPTATPPKWLIDRYPDILPVDREGRIRQFGSRRHYCFSSPSYQRESCRIVQAIASRYGRHPAVSGWQTDNEYGCHDTTRCYCPRCREAFQRWLKARYKTPEALNRAWGTVFWSQEYRSFEEVELPNLTVTNPNPAHLLDYFRFASDQVRAFNRLQVDILRAYSPGRFITHNFMGAFTQFDHFALTEDLDFASWDSYPLGHVEWGRKFYELREYFPHSGHPDIAPLNHDLYRGVGRGRFWVMEQQAGPVQWAPRNLSPAPGMVRLWTWEAFAHGAEVVSYFRWRQAPFAQEQMHTGLLRPDSTPDTGFAEVARVARELASIPLPPLKPSQVALVFDYEAAWVFEIEPLGEGIQYLPLVLSFYSALRRLGLDVDILSPQSTFSGYRLLVIPSLPILSEAVVERLSTFQGAIVFGPRTGSKTSHFQIPRELPPGPLQKLLPLRIVRVESLGTFPEDRVTWKGKQYPVSRWREWVETSLSPQGILQDGKGAIFGDNNRYYLAFWPDDTFLLDFFEELAQKAGITTTRLPEGLRLRRRGDLICAFNYSPENREVPAKETAQFLLGGRILPPYEVAIWRETL</sequence>
<evidence type="ECO:0000259" key="12">
    <source>
        <dbReference type="Pfam" id="PF02449"/>
    </source>
</evidence>
<evidence type="ECO:0000256" key="4">
    <source>
        <dbReference type="ARBA" id="ARBA00022723"/>
    </source>
</evidence>
<dbReference type="InterPro" id="IPR029062">
    <property type="entry name" value="Class_I_gatase-like"/>
</dbReference>
<dbReference type="PANTHER" id="PTHR36447:SF2">
    <property type="entry name" value="BETA-GALACTOSIDASE YESZ"/>
    <property type="match status" value="1"/>
</dbReference>
<evidence type="ECO:0000256" key="11">
    <source>
        <dbReference type="PIRSR" id="PIRSR001084-3"/>
    </source>
</evidence>
<evidence type="ECO:0000259" key="13">
    <source>
        <dbReference type="Pfam" id="PF08532"/>
    </source>
</evidence>
<evidence type="ECO:0000256" key="9">
    <source>
        <dbReference type="PIRSR" id="PIRSR001084-1"/>
    </source>
</evidence>
<gene>
    <name evidence="15" type="ORF">ENW11_05310</name>
</gene>
<dbReference type="PIRSF" id="PIRSF001084">
    <property type="entry name" value="B-galactosidase"/>
    <property type="match status" value="1"/>
</dbReference>
<keyword evidence="7 8" id="KW-0326">Glycosidase</keyword>
<dbReference type="InterPro" id="IPR013738">
    <property type="entry name" value="Beta_galactosidase_Trimer"/>
</dbReference>